<evidence type="ECO:0000313" key="2">
    <source>
        <dbReference type="EMBL" id="MBP2330611.1"/>
    </source>
</evidence>
<dbReference type="EMBL" id="JAGINW010000001">
    <property type="protein sequence ID" value="MBP2330611.1"/>
    <property type="molecule type" value="Genomic_DNA"/>
</dbReference>
<organism evidence="2 3">
    <name type="scientific">Kibdelosporangium banguiense</name>
    <dbReference type="NCBI Taxonomy" id="1365924"/>
    <lineage>
        <taxon>Bacteria</taxon>
        <taxon>Bacillati</taxon>
        <taxon>Actinomycetota</taxon>
        <taxon>Actinomycetes</taxon>
        <taxon>Pseudonocardiales</taxon>
        <taxon>Pseudonocardiaceae</taxon>
        <taxon>Kibdelosporangium</taxon>
    </lineage>
</organism>
<accession>A0ABS4U372</accession>
<dbReference type="Gene3D" id="3.40.50.2000">
    <property type="entry name" value="Glycogen Phosphorylase B"/>
    <property type="match status" value="1"/>
</dbReference>
<gene>
    <name evidence="2" type="ORF">JOF56_010996</name>
</gene>
<dbReference type="PANTHER" id="PTHR46401">
    <property type="entry name" value="GLYCOSYLTRANSFERASE WBBK-RELATED"/>
    <property type="match status" value="1"/>
</dbReference>
<sequence>MPDGDLVVATYWTTARLLTELAPRHGKPVHLVQLYEIWGVEDPSEVDNVLLQDVPKVAVSNHLAGTLRKLGVPDTQIAVVPNGLDHQVFHVTDRVTPREVLVSVLLSDSAQKGSKTAIDALIAARETVSNLTVVGFGTMSRPRDWPRWAHYLRAASGRELADLYRSSQVYLCSSASEGWGFPVAEAMACGAAVVTTSNGGVEDFCSNERNALIVPVGDATAMAAAVVRLIQDEQLRARLVQAGRETASEMDWSRSTYMFLAALRSAASVGG</sequence>
<proteinExistence type="predicted"/>
<keyword evidence="3" id="KW-1185">Reference proteome</keyword>
<evidence type="ECO:0000313" key="3">
    <source>
        <dbReference type="Proteomes" id="UP001519332"/>
    </source>
</evidence>
<protein>
    <submittedName>
        <fullName evidence="2">Glycosyltransferase involved in cell wall biosynthesis</fullName>
    </submittedName>
</protein>
<keyword evidence="1" id="KW-0808">Transferase</keyword>
<comment type="caution">
    <text evidence="2">The sequence shown here is derived from an EMBL/GenBank/DDBJ whole genome shotgun (WGS) entry which is preliminary data.</text>
</comment>
<dbReference type="CDD" id="cd03801">
    <property type="entry name" value="GT4_PimA-like"/>
    <property type="match status" value="1"/>
</dbReference>
<dbReference type="PANTHER" id="PTHR46401:SF2">
    <property type="entry name" value="GLYCOSYLTRANSFERASE WBBK-RELATED"/>
    <property type="match status" value="1"/>
</dbReference>
<name>A0ABS4U372_9PSEU</name>
<reference evidence="2 3" key="1">
    <citation type="submission" date="2021-03" db="EMBL/GenBank/DDBJ databases">
        <title>Sequencing the genomes of 1000 actinobacteria strains.</title>
        <authorList>
            <person name="Klenk H.-P."/>
        </authorList>
    </citation>
    <scope>NUCLEOTIDE SEQUENCE [LARGE SCALE GENOMIC DNA]</scope>
    <source>
        <strain evidence="2 3">DSM 46670</strain>
    </source>
</reference>
<dbReference type="SUPFAM" id="SSF53756">
    <property type="entry name" value="UDP-Glycosyltransferase/glycogen phosphorylase"/>
    <property type="match status" value="1"/>
</dbReference>
<dbReference type="Pfam" id="PF13692">
    <property type="entry name" value="Glyco_trans_1_4"/>
    <property type="match status" value="1"/>
</dbReference>
<dbReference type="Gene3D" id="3.40.50.11090">
    <property type="match status" value="1"/>
</dbReference>
<dbReference type="RefSeq" id="WP_372448342.1">
    <property type="nucleotide sequence ID" value="NZ_JAGINW010000001.1"/>
</dbReference>
<evidence type="ECO:0000256" key="1">
    <source>
        <dbReference type="ARBA" id="ARBA00022679"/>
    </source>
</evidence>
<dbReference type="Proteomes" id="UP001519332">
    <property type="component" value="Unassembled WGS sequence"/>
</dbReference>